<dbReference type="PANTHER" id="PTHR30287:SF1">
    <property type="entry name" value="INNER MEMBRANE PROTEIN"/>
    <property type="match status" value="1"/>
</dbReference>
<feature type="transmembrane region" description="Helical" evidence="6">
    <location>
        <begin position="813"/>
        <end position="834"/>
    </location>
</feature>
<feature type="transmembrane region" description="Helical" evidence="6">
    <location>
        <begin position="325"/>
        <end position="348"/>
    </location>
</feature>
<accession>A0A934SC72</accession>
<proteinExistence type="predicted"/>
<feature type="transmembrane region" description="Helical" evidence="6">
    <location>
        <begin position="31"/>
        <end position="50"/>
    </location>
</feature>
<keyword evidence="3 6" id="KW-0812">Transmembrane</keyword>
<keyword evidence="5 6" id="KW-0472">Membrane</keyword>
<feature type="domain" description="ABC3 transporter permease C-terminal" evidence="7">
    <location>
        <begin position="271"/>
        <end position="390"/>
    </location>
</feature>
<feature type="transmembrane region" description="Helical" evidence="6">
    <location>
        <begin position="770"/>
        <end position="793"/>
    </location>
</feature>
<gene>
    <name evidence="9" type="ORF">JIN85_12430</name>
</gene>
<keyword evidence="10" id="KW-1185">Reference proteome</keyword>
<protein>
    <submittedName>
        <fullName evidence="9">ABC transporter permease</fullName>
    </submittedName>
</protein>
<dbReference type="GO" id="GO:0005886">
    <property type="term" value="C:plasma membrane"/>
    <property type="evidence" value="ECO:0007669"/>
    <property type="project" value="UniProtKB-SubCell"/>
</dbReference>
<sequence length="851" mass="91438">MNSALPRNPIAALLHPWTWRMAWRDSRSQRARLVIFSLAIVAGVAALVSIHSLKESVQQGINTQAKSLLGSDLMVSSREPIRDEDAAKLNRYATRSSRETSLSSMMFFPSTNGARLVQVRAIDGAFPFYGKVKTEPAGAWQKIQQEKGVLLEPALLDQFRVKVGDTVKLGSAELPILGVVTDPAPQSSRFSGFAPEVYLGRNQLEATGLMGVASMSTHLMQLKLPAGTDAVALKKKLQEDFADAPWRLETPEDRQQNLGDALDNFQRFLAIIALAALVLGAIGVAGAVHAHINKRVPVIAILRCLGCPGNVAFGIYLIQAAVLGLIGALLGAAVGIGLQVSVLTFFAGDLPFEIPIAPQWGVVLQTTAAGFGVCCGFALIPLLKIRRISPAATLRGGAMLAGRNWLAATPVYLLLAGLLVLLSIPGDSNWKRALAMVAGLAGAFLVLLLVAKCLTWLSRKLVRPSWPYLLRQGISNLHRPHNQTVLFLLSLGLGTFLLVTILLTGNLLKGKLSVSQLAESPNLYLIDVQPDQEPGVREVVKNQGLPVLESAPMVTMRIASIRGIPVQDLLKEKKVPRWLARREFRSTFRTELNSTETLMDGEWKTQRDGADAPAPVSLEEGIAKDLGVKVGDSITMDVQGVPIETQVTSIRQVDWSKFNLNFFMVFTPDVLADAPGFHVVTTKAPDAAASGNLQRELVRGFPNVTAIDLAVVLETIRKIVDGISQVISVLAGFTLLAAIPILTGTFLNGRDLRVRESVLLRTLGASARQVRIILLIEYAALGFLSAVTGLALAVGANAVLATRVFKASPWPDFWILAAAFAVTTGLSILGGILLGRGVNKTSPLEILRSGV</sequence>
<keyword evidence="4 6" id="KW-1133">Transmembrane helix</keyword>
<dbReference type="InterPro" id="IPR025857">
    <property type="entry name" value="MacB_PCD"/>
</dbReference>
<feature type="transmembrane region" description="Helical" evidence="6">
    <location>
        <begin position="726"/>
        <end position="749"/>
    </location>
</feature>
<feature type="transmembrane region" description="Helical" evidence="6">
    <location>
        <begin position="404"/>
        <end position="424"/>
    </location>
</feature>
<dbReference type="PANTHER" id="PTHR30287">
    <property type="entry name" value="MEMBRANE COMPONENT OF PREDICTED ABC SUPERFAMILY METABOLITE UPTAKE TRANSPORTER"/>
    <property type="match status" value="1"/>
</dbReference>
<evidence type="ECO:0000259" key="8">
    <source>
        <dbReference type="Pfam" id="PF12704"/>
    </source>
</evidence>
<dbReference type="RefSeq" id="WP_200271136.1">
    <property type="nucleotide sequence ID" value="NZ_JAENIJ010000019.1"/>
</dbReference>
<evidence type="ECO:0000256" key="1">
    <source>
        <dbReference type="ARBA" id="ARBA00004651"/>
    </source>
</evidence>
<feature type="transmembrane region" description="Helical" evidence="6">
    <location>
        <begin position="268"/>
        <end position="292"/>
    </location>
</feature>
<name>A0A934SC72_9BACT</name>
<feature type="transmembrane region" description="Helical" evidence="6">
    <location>
        <begin position="360"/>
        <end position="383"/>
    </location>
</feature>
<dbReference type="InterPro" id="IPR003838">
    <property type="entry name" value="ABC3_permease_C"/>
</dbReference>
<dbReference type="AlphaFoldDB" id="A0A934SC72"/>
<feature type="domain" description="MacB-like periplasmic core" evidence="8">
    <location>
        <begin position="484"/>
        <end position="697"/>
    </location>
</feature>
<comment type="caution">
    <text evidence="9">The sequence shown here is derived from an EMBL/GenBank/DDBJ whole genome shotgun (WGS) entry which is preliminary data.</text>
</comment>
<reference evidence="9" key="1">
    <citation type="submission" date="2021-01" db="EMBL/GenBank/DDBJ databases">
        <title>Modified the classification status of verrucomicrobia.</title>
        <authorList>
            <person name="Feng X."/>
        </authorList>
    </citation>
    <scope>NUCLEOTIDE SEQUENCE</scope>
    <source>
        <strain evidence="9">KCTC 22041</strain>
    </source>
</reference>
<evidence type="ECO:0000256" key="2">
    <source>
        <dbReference type="ARBA" id="ARBA00022475"/>
    </source>
</evidence>
<organism evidence="9 10">
    <name type="scientific">Luteolibacter pohnpeiensis</name>
    <dbReference type="NCBI Taxonomy" id="454153"/>
    <lineage>
        <taxon>Bacteria</taxon>
        <taxon>Pseudomonadati</taxon>
        <taxon>Verrucomicrobiota</taxon>
        <taxon>Verrucomicrobiia</taxon>
        <taxon>Verrucomicrobiales</taxon>
        <taxon>Verrucomicrobiaceae</taxon>
        <taxon>Luteolibacter</taxon>
    </lineage>
</organism>
<feature type="transmembrane region" description="Helical" evidence="6">
    <location>
        <begin position="485"/>
        <end position="508"/>
    </location>
</feature>
<dbReference type="Proteomes" id="UP000603141">
    <property type="component" value="Unassembled WGS sequence"/>
</dbReference>
<feature type="transmembrane region" description="Helical" evidence="6">
    <location>
        <begin position="436"/>
        <end position="457"/>
    </location>
</feature>
<evidence type="ECO:0000256" key="6">
    <source>
        <dbReference type="SAM" id="Phobius"/>
    </source>
</evidence>
<evidence type="ECO:0000256" key="5">
    <source>
        <dbReference type="ARBA" id="ARBA00023136"/>
    </source>
</evidence>
<dbReference type="EMBL" id="JAENIJ010000019">
    <property type="protein sequence ID" value="MBK1883224.1"/>
    <property type="molecule type" value="Genomic_DNA"/>
</dbReference>
<feature type="domain" description="ABC3 transporter permease C-terminal" evidence="7">
    <location>
        <begin position="729"/>
        <end position="843"/>
    </location>
</feature>
<evidence type="ECO:0000256" key="3">
    <source>
        <dbReference type="ARBA" id="ARBA00022692"/>
    </source>
</evidence>
<feature type="transmembrane region" description="Helical" evidence="6">
    <location>
        <begin position="298"/>
        <end position="318"/>
    </location>
</feature>
<dbReference type="InterPro" id="IPR038766">
    <property type="entry name" value="Membrane_comp_ABC_pdt"/>
</dbReference>
<evidence type="ECO:0000256" key="4">
    <source>
        <dbReference type="ARBA" id="ARBA00022989"/>
    </source>
</evidence>
<evidence type="ECO:0000313" key="10">
    <source>
        <dbReference type="Proteomes" id="UP000603141"/>
    </source>
</evidence>
<evidence type="ECO:0000313" key="9">
    <source>
        <dbReference type="EMBL" id="MBK1883224.1"/>
    </source>
</evidence>
<dbReference type="Pfam" id="PF02687">
    <property type="entry name" value="FtsX"/>
    <property type="match status" value="2"/>
</dbReference>
<comment type="subcellular location">
    <subcellularLocation>
        <location evidence="1">Cell membrane</location>
        <topology evidence="1">Multi-pass membrane protein</topology>
    </subcellularLocation>
</comment>
<evidence type="ECO:0000259" key="7">
    <source>
        <dbReference type="Pfam" id="PF02687"/>
    </source>
</evidence>
<dbReference type="Pfam" id="PF12704">
    <property type="entry name" value="MacB_PCD"/>
    <property type="match status" value="2"/>
</dbReference>
<feature type="domain" description="MacB-like periplasmic core" evidence="8">
    <location>
        <begin position="35"/>
        <end position="238"/>
    </location>
</feature>
<keyword evidence="2" id="KW-1003">Cell membrane</keyword>